<dbReference type="InterPro" id="IPR001466">
    <property type="entry name" value="Beta-lactam-related"/>
</dbReference>
<dbReference type="RefSeq" id="WP_267535207.1">
    <property type="nucleotide sequence ID" value="NZ_JAPNKA010000001.1"/>
</dbReference>
<keyword evidence="3" id="KW-1185">Reference proteome</keyword>
<sequence>MTITFNVGRAMKNVAAHARRAQTQTGVPGIAIAIVSGETIAFEQVGSTTAGGPTLVDRDTVFQLASLSKPIATSIAAWQLSHGATWGWDAAIKRELPGFALADPAVTVGALFAHRSGLPDHAGDLLEDMGYGREEILRRLGLLPLSPGHVAPGGRFASSYAYTNFGFTAAALAVARAGGCDWPVLAERVLYQPLGMTATSSRFSAFDAALRAGNAAVPHQRTPAPLAGTPALPANPSWHRTPQVRDADAQSPAGGVCSTARDLAQWLRLQLGLVNDGHFDAAFRAQLALTHQPYTPSANYGFGWNVDLGSDAATASLPGRCAGVTRARSCWALRPP</sequence>
<organism evidence="2 3">
    <name type="scientific">Archangium lansingense</name>
    <dbReference type="NCBI Taxonomy" id="2995310"/>
    <lineage>
        <taxon>Bacteria</taxon>
        <taxon>Pseudomonadati</taxon>
        <taxon>Myxococcota</taxon>
        <taxon>Myxococcia</taxon>
        <taxon>Myxococcales</taxon>
        <taxon>Cystobacterineae</taxon>
        <taxon>Archangiaceae</taxon>
        <taxon>Archangium</taxon>
    </lineage>
</organism>
<gene>
    <name evidence="2" type="ORF">OV287_17685</name>
</gene>
<reference evidence="2 3" key="1">
    <citation type="submission" date="2022-11" db="EMBL/GenBank/DDBJ databases">
        <title>Minimal conservation of predation-associated metabolite biosynthetic gene clusters underscores biosynthetic potential of Myxococcota including descriptions for ten novel species: Archangium lansinium sp. nov., Myxococcus landrumus sp. nov., Nannocystis bai.</title>
        <authorList>
            <person name="Ahearne A."/>
            <person name="Stevens C."/>
            <person name="Phillips K."/>
        </authorList>
    </citation>
    <scope>NUCLEOTIDE SEQUENCE [LARGE SCALE GENOMIC DNA]</scope>
    <source>
        <strain evidence="2 3">MIWBW</strain>
    </source>
</reference>
<dbReference type="InterPro" id="IPR012338">
    <property type="entry name" value="Beta-lactam/transpept-like"/>
</dbReference>
<dbReference type="InterPro" id="IPR050491">
    <property type="entry name" value="AmpC-like"/>
</dbReference>
<accession>A0ABT4A5Q6</accession>
<name>A0ABT4A5Q6_9BACT</name>
<dbReference type="GO" id="GO:0016787">
    <property type="term" value="F:hydrolase activity"/>
    <property type="evidence" value="ECO:0007669"/>
    <property type="project" value="UniProtKB-KW"/>
</dbReference>
<evidence type="ECO:0000313" key="3">
    <source>
        <dbReference type="Proteomes" id="UP001207654"/>
    </source>
</evidence>
<dbReference type="Proteomes" id="UP001207654">
    <property type="component" value="Unassembled WGS sequence"/>
</dbReference>
<dbReference type="PANTHER" id="PTHR46825">
    <property type="entry name" value="D-ALANYL-D-ALANINE-CARBOXYPEPTIDASE/ENDOPEPTIDASE AMPH"/>
    <property type="match status" value="1"/>
</dbReference>
<protein>
    <submittedName>
        <fullName evidence="2">Serine hydrolase</fullName>
    </submittedName>
</protein>
<dbReference type="Gene3D" id="3.40.710.10">
    <property type="entry name" value="DD-peptidase/beta-lactamase superfamily"/>
    <property type="match status" value="1"/>
</dbReference>
<feature type="domain" description="Beta-lactamase-related" evidence="1">
    <location>
        <begin position="15"/>
        <end position="313"/>
    </location>
</feature>
<dbReference type="Pfam" id="PF00144">
    <property type="entry name" value="Beta-lactamase"/>
    <property type="match status" value="1"/>
</dbReference>
<dbReference type="SUPFAM" id="SSF56601">
    <property type="entry name" value="beta-lactamase/transpeptidase-like"/>
    <property type="match status" value="1"/>
</dbReference>
<evidence type="ECO:0000259" key="1">
    <source>
        <dbReference type="Pfam" id="PF00144"/>
    </source>
</evidence>
<dbReference type="EMBL" id="JAPNKA010000001">
    <property type="protein sequence ID" value="MCY1076312.1"/>
    <property type="molecule type" value="Genomic_DNA"/>
</dbReference>
<keyword evidence="2" id="KW-0378">Hydrolase</keyword>
<dbReference type="PANTHER" id="PTHR46825:SF15">
    <property type="entry name" value="BETA-LACTAMASE-RELATED DOMAIN-CONTAINING PROTEIN"/>
    <property type="match status" value="1"/>
</dbReference>
<proteinExistence type="predicted"/>
<evidence type="ECO:0000313" key="2">
    <source>
        <dbReference type="EMBL" id="MCY1076312.1"/>
    </source>
</evidence>
<comment type="caution">
    <text evidence="2">The sequence shown here is derived from an EMBL/GenBank/DDBJ whole genome shotgun (WGS) entry which is preliminary data.</text>
</comment>